<dbReference type="InterPro" id="IPR011009">
    <property type="entry name" value="Kinase-like_dom_sf"/>
</dbReference>
<feature type="domain" description="Protein kinase" evidence="7">
    <location>
        <begin position="26"/>
        <end position="283"/>
    </location>
</feature>
<feature type="region of interest" description="Disordered" evidence="6">
    <location>
        <begin position="453"/>
        <end position="541"/>
    </location>
</feature>
<dbReference type="PROSITE" id="PS50011">
    <property type="entry name" value="PROTEIN_KINASE_DOM"/>
    <property type="match status" value="1"/>
</dbReference>
<dbReference type="GO" id="GO:0005524">
    <property type="term" value="F:ATP binding"/>
    <property type="evidence" value="ECO:0007669"/>
    <property type="project" value="UniProtKB-UniRule"/>
</dbReference>
<evidence type="ECO:0000313" key="8">
    <source>
        <dbReference type="EMBL" id="SEU44774.1"/>
    </source>
</evidence>
<dbReference type="Gene3D" id="1.10.510.10">
    <property type="entry name" value="Transferase(Phosphotransferase) domain 1"/>
    <property type="match status" value="1"/>
</dbReference>
<evidence type="ECO:0000256" key="2">
    <source>
        <dbReference type="ARBA" id="ARBA00022741"/>
    </source>
</evidence>
<dbReference type="RefSeq" id="WP_177241178.1">
    <property type="nucleotide sequence ID" value="NZ_FOHX01000023.1"/>
</dbReference>
<sequence>MARGESGMPPGVRPLAAGDPVVIGRYPLLGRLGAGGMGVVYLAEHPQGGFVALKTPHAAHLHDATLLARFAEEVAFSRRLVPFCTAAVLEDGADHGRPYLVTEYIPGPSLSQVVLAAGPLTPGLAYGVALGAAAGLVAVHEAGFVHRDLKPANVLLSPRGPRVIDFGIGLDVTGERGADAHTQAGQVMGSPGWVAPERLTSGPALPAADVFAWGCVVAFAASGHHPYGGAHGGDETEAITRRILFEPPRLEDVPAPLRPAVAAALAKDPDRRPGAAELLRALLAVEGIGVPWDPRQAVEGVLGRIWTPVPYPPGDVPPPGARPEPSPPGQSPEEPSAPSADRRRRGRAGAHLSHATFAALATVSIAAVTVIAAASGAGQDVEGGSVAPPPAVVPQSSADSTLRPHATRTGGPPPPGTADTPKTVPAVATPAVEAPSVATPTVYVTRTRTAGTVAVLTPAPGRQPTFRPPAAGEPGEPGGPDPGGPDPGECADPGSRRRGDAARRDCPRPTASITTIPQDGPGESPDPSTSAQPTQTATGSS</sequence>
<dbReference type="InterPro" id="IPR000719">
    <property type="entry name" value="Prot_kinase_dom"/>
</dbReference>
<keyword evidence="1" id="KW-0808">Transferase</keyword>
<evidence type="ECO:0000256" key="5">
    <source>
        <dbReference type="PROSITE-ProRule" id="PRU10141"/>
    </source>
</evidence>
<feature type="compositionally biased region" description="Pro residues" evidence="6">
    <location>
        <begin position="312"/>
        <end position="330"/>
    </location>
</feature>
<evidence type="ECO:0000256" key="6">
    <source>
        <dbReference type="SAM" id="MobiDB-lite"/>
    </source>
</evidence>
<dbReference type="PANTHER" id="PTHR43289:SF34">
    <property type="entry name" value="SERINE_THREONINE-PROTEIN KINASE YBDM-RELATED"/>
    <property type="match status" value="1"/>
</dbReference>
<name>A0A1I0LRF8_9ACTN</name>
<evidence type="ECO:0000256" key="3">
    <source>
        <dbReference type="ARBA" id="ARBA00022777"/>
    </source>
</evidence>
<keyword evidence="2 5" id="KW-0547">Nucleotide-binding</keyword>
<dbReference type="GO" id="GO:0004674">
    <property type="term" value="F:protein serine/threonine kinase activity"/>
    <property type="evidence" value="ECO:0007669"/>
    <property type="project" value="UniProtKB-KW"/>
</dbReference>
<dbReference type="PANTHER" id="PTHR43289">
    <property type="entry name" value="MITOGEN-ACTIVATED PROTEIN KINASE KINASE KINASE 20-RELATED"/>
    <property type="match status" value="1"/>
</dbReference>
<accession>A0A1I0LRF8</accession>
<dbReference type="Gene3D" id="3.30.200.20">
    <property type="entry name" value="Phosphorylase Kinase, domain 1"/>
    <property type="match status" value="1"/>
</dbReference>
<dbReference type="InterPro" id="IPR008271">
    <property type="entry name" value="Ser/Thr_kinase_AS"/>
</dbReference>
<dbReference type="InterPro" id="IPR017441">
    <property type="entry name" value="Protein_kinase_ATP_BS"/>
</dbReference>
<reference evidence="8 9" key="1">
    <citation type="submission" date="2016-10" db="EMBL/GenBank/DDBJ databases">
        <authorList>
            <person name="de Groot N.N."/>
        </authorList>
    </citation>
    <scope>NUCLEOTIDE SEQUENCE [LARGE SCALE GENOMIC DNA]</scope>
    <source>
        <strain evidence="8 9">CGMCC 4.5598</strain>
    </source>
</reference>
<keyword evidence="9" id="KW-1185">Reference proteome</keyword>
<dbReference type="SMART" id="SM00220">
    <property type="entry name" value="S_TKc"/>
    <property type="match status" value="1"/>
</dbReference>
<proteinExistence type="predicted"/>
<feature type="compositionally biased region" description="Basic and acidic residues" evidence="6">
    <location>
        <begin position="494"/>
        <end position="507"/>
    </location>
</feature>
<dbReference type="CDD" id="cd14014">
    <property type="entry name" value="STKc_PknB_like"/>
    <property type="match status" value="1"/>
</dbReference>
<dbReference type="SUPFAM" id="SSF56112">
    <property type="entry name" value="Protein kinase-like (PK-like)"/>
    <property type="match status" value="1"/>
</dbReference>
<dbReference type="Proteomes" id="UP000199361">
    <property type="component" value="Unassembled WGS sequence"/>
</dbReference>
<feature type="region of interest" description="Disordered" evidence="6">
    <location>
        <begin position="312"/>
        <end position="350"/>
    </location>
</feature>
<protein>
    <submittedName>
        <fullName evidence="8">Serine/threonine protein kinase</fullName>
    </submittedName>
</protein>
<keyword evidence="8" id="KW-0723">Serine/threonine-protein kinase</keyword>
<keyword evidence="4 5" id="KW-0067">ATP-binding</keyword>
<feature type="compositionally biased region" description="Polar residues" evidence="6">
    <location>
        <begin position="526"/>
        <end position="541"/>
    </location>
</feature>
<dbReference type="AlphaFoldDB" id="A0A1I0LRF8"/>
<organism evidence="8 9">
    <name type="scientific">Nonomuraea wenchangensis</name>
    <dbReference type="NCBI Taxonomy" id="568860"/>
    <lineage>
        <taxon>Bacteria</taxon>
        <taxon>Bacillati</taxon>
        <taxon>Actinomycetota</taxon>
        <taxon>Actinomycetes</taxon>
        <taxon>Streptosporangiales</taxon>
        <taxon>Streptosporangiaceae</taxon>
        <taxon>Nonomuraea</taxon>
    </lineage>
</organism>
<dbReference type="PROSITE" id="PS00107">
    <property type="entry name" value="PROTEIN_KINASE_ATP"/>
    <property type="match status" value="1"/>
</dbReference>
<evidence type="ECO:0000256" key="4">
    <source>
        <dbReference type="ARBA" id="ARBA00022840"/>
    </source>
</evidence>
<keyword evidence="3 8" id="KW-0418">Kinase</keyword>
<gene>
    <name evidence="8" type="ORF">SAMN05421811_123145</name>
</gene>
<feature type="region of interest" description="Disordered" evidence="6">
    <location>
        <begin position="379"/>
        <end position="423"/>
    </location>
</feature>
<evidence type="ECO:0000313" key="9">
    <source>
        <dbReference type="Proteomes" id="UP000199361"/>
    </source>
</evidence>
<evidence type="ECO:0000259" key="7">
    <source>
        <dbReference type="PROSITE" id="PS50011"/>
    </source>
</evidence>
<dbReference type="Pfam" id="PF00069">
    <property type="entry name" value="Pkinase"/>
    <property type="match status" value="1"/>
</dbReference>
<evidence type="ECO:0000256" key="1">
    <source>
        <dbReference type="ARBA" id="ARBA00022679"/>
    </source>
</evidence>
<feature type="binding site" evidence="5">
    <location>
        <position position="54"/>
    </location>
    <ligand>
        <name>ATP</name>
        <dbReference type="ChEBI" id="CHEBI:30616"/>
    </ligand>
</feature>
<dbReference type="STRING" id="568860.SAMN05421811_123145"/>
<dbReference type="PROSITE" id="PS00108">
    <property type="entry name" value="PROTEIN_KINASE_ST"/>
    <property type="match status" value="1"/>
</dbReference>
<dbReference type="EMBL" id="FOHX01000023">
    <property type="protein sequence ID" value="SEU44774.1"/>
    <property type="molecule type" value="Genomic_DNA"/>
</dbReference>